<evidence type="ECO:0000259" key="5">
    <source>
        <dbReference type="Pfam" id="PF24345"/>
    </source>
</evidence>
<keyword evidence="7" id="KW-1185">Reference proteome</keyword>
<feature type="compositionally biased region" description="Gly residues" evidence="2">
    <location>
        <begin position="1732"/>
        <end position="1743"/>
    </location>
</feature>
<feature type="region of interest" description="Disordered" evidence="2">
    <location>
        <begin position="122"/>
        <end position="478"/>
    </location>
</feature>
<feature type="compositionally biased region" description="Basic and acidic residues" evidence="2">
    <location>
        <begin position="259"/>
        <end position="269"/>
    </location>
</feature>
<feature type="domain" description="PH" evidence="5">
    <location>
        <begin position="1532"/>
        <end position="1659"/>
    </location>
</feature>
<feature type="compositionally biased region" description="Basic and acidic residues" evidence="2">
    <location>
        <begin position="551"/>
        <end position="561"/>
    </location>
</feature>
<feature type="compositionally biased region" description="Polar residues" evidence="2">
    <location>
        <begin position="1746"/>
        <end position="1755"/>
    </location>
</feature>
<feature type="compositionally biased region" description="Basic and acidic residues" evidence="2">
    <location>
        <begin position="350"/>
        <end position="387"/>
    </location>
</feature>
<feature type="domain" description="PH" evidence="4">
    <location>
        <begin position="1072"/>
        <end position="1208"/>
    </location>
</feature>
<feature type="coiled-coil region" evidence="1">
    <location>
        <begin position="1049"/>
        <end position="1076"/>
    </location>
</feature>
<protein>
    <submittedName>
        <fullName evidence="6">Uncharacterized protein</fullName>
    </submittedName>
</protein>
<evidence type="ECO:0000259" key="3">
    <source>
        <dbReference type="Pfam" id="PF24340"/>
    </source>
</evidence>
<feature type="compositionally biased region" description="Polar residues" evidence="2">
    <location>
        <begin position="217"/>
        <end position="230"/>
    </location>
</feature>
<dbReference type="InterPro" id="IPR056222">
    <property type="entry name" value="PH_23"/>
</dbReference>
<evidence type="ECO:0000259" key="4">
    <source>
        <dbReference type="Pfam" id="PF24344"/>
    </source>
</evidence>
<feature type="compositionally biased region" description="Low complexity" evidence="2">
    <location>
        <begin position="1452"/>
        <end position="1461"/>
    </location>
</feature>
<evidence type="ECO:0000256" key="2">
    <source>
        <dbReference type="SAM" id="MobiDB-lite"/>
    </source>
</evidence>
<dbReference type="EMBL" id="QGMI01000178">
    <property type="protein sequence ID" value="TVY45801.1"/>
    <property type="molecule type" value="Genomic_DNA"/>
</dbReference>
<accession>A0A8H8S2D7</accession>
<feature type="compositionally biased region" description="Acidic residues" evidence="2">
    <location>
        <begin position="140"/>
        <end position="149"/>
    </location>
</feature>
<organism evidence="6 7">
    <name type="scientific">Lachnellula occidentalis</name>
    <dbReference type="NCBI Taxonomy" id="215460"/>
    <lineage>
        <taxon>Eukaryota</taxon>
        <taxon>Fungi</taxon>
        <taxon>Dikarya</taxon>
        <taxon>Ascomycota</taxon>
        <taxon>Pezizomycotina</taxon>
        <taxon>Leotiomycetes</taxon>
        <taxon>Helotiales</taxon>
        <taxon>Lachnaceae</taxon>
        <taxon>Lachnellula</taxon>
    </lineage>
</organism>
<dbReference type="InterPro" id="IPR056416">
    <property type="entry name" value="DH_2_fung"/>
</dbReference>
<feature type="domain" description="DBL homology" evidence="3">
    <location>
        <begin position="855"/>
        <end position="1059"/>
    </location>
</feature>
<feature type="region of interest" description="Disordered" evidence="2">
    <location>
        <begin position="1"/>
        <end position="88"/>
    </location>
</feature>
<keyword evidence="1" id="KW-0175">Coiled coil</keyword>
<dbReference type="Pfam" id="PF24340">
    <property type="entry name" value="DH_2"/>
    <property type="match status" value="1"/>
</dbReference>
<sequence length="1911" mass="208803">MASFAKANPPEEDPGPSTSANNTPRRTPAGNAATTPTPKASAANKTRTPTSAPARARTGTKKAEPTLLGDFLLGRPTPSRKRRQSLDAVKAEMRAEIVDKVQAPGGVKDRVKQWQRTNAAEIIVDPLAEPSEAGNKDDVWENDDGSDEEERVRLQLRERKKSTGRRKSKEGPEGGVKKVVSAAAPKKRVISDSHWVKEREKRKSPPAKGAPIPKNFLQATAINPPLSTKIQDWVKRTETETDEPELEKPRDKPRSRRISRQDVSDEGGKLKPSRTATPDNGVHVRHSPANSFDDGIRVRPSKHDDPSSAPSSGNGHDDGIRIRPSKRRPKDADPSRNSPQNDGIRTPSKSTKDDDGRKEKLISSERNYPDDGIRIKPKEISVDDGIKTKSIRKSGKNAPPDDESSDVQTPTKKKSQKNLRVPSESKGRHAPSSRATSNHGEDDNSSWVTPSPAENSKRRQRKSSQTPPESLDEIPFGNSAFSVLELPLGAEAGNTKRPPPKRTPSFAVPNVLKKVFNEGMNIARDTVEPPRGGTNQPPSIESWLIGTQDPFVDRSGQEKLDVPAASTEVSSVKEDDPTETDLKAQRDAERSESKRKRRVPSVPEREETIIEEEKPPLEKRKTRDNLPSMENSPPISPTGLKRTGATRTVTSPKTVFRIPFIDAFRGESTTRAKSVSNPFVEITGLRERDINSATSSPPDFKTDRESSLVSEDTPRKSSPRHEQPLEDTKREKPLPQLSRRTPPNFGGHRLSTIASVETFSTSSSATGTGSELSQTTVTHATVATAPTSSSLSLTAPTSSSLSRNSHKSKGSGLKRRLTKHSDLVSMLSLPDIVEPERTTSIKSARSIRTTRKRIETATVNDLMRELAEDEAKYIRELNTLVDGVVPVLLTCVLSKSDSAIASGLFDPHSDGSTTDPSFTKPIIDMGVALEKLKKLHKRTPLVDPVAFVNWAITAHQTYSEYLVAWRAGFNDVVVNLAPASPSQSGDEQDLGVLPRDKNGDVLGANGQRADVSYFLKRPLVRIKYLEKVIKGLDALTPTEKSEKAKEKFHDLLQASRRRHKEENARLEDNRANNTDTTKARDLKTLALAENTTIDRTRQVQARDLFLLDLPHTSGNRITSHVEVFFRDRSGGDSGDVLVCETDNSKPFLLFPPITKERISARSGDKPGQLVVMIRGQGDEWSEVLTLDADEPEAAPEWIEMLGTEPVPRTIISDAEITDHVISVVSSTPDKGEYFMSGALDTDNLLIPIGEKVRRDAEESITPRERRRVSRRTPPVDVPEPIAEESIVEEVVKDLNDAMNKAGTLETPKRARAVRYHGKLSSPRPTTPPSPSTPETQTTPKPSDSQRPTSSSSSCSGGTFDLPHIPKKRSSSTSTIPEPSTPSNESTSPELDTVKQRSQSALSIRDDGAPPPPAHKLPVIPNGLKKAPPVLDAPTPKTNRRSSSPLKHEYQPSVESGASDSDSSMESDSDSDSYVSSEDDELELPDVPATAPVYPQRLSPKGSIYSIHNSTIAPSQSASQAPYQGPVVTSSAEDVEKFTVVGCSYWNDKGSWVDLYAEPCSLHIGPGWLKAFELAAPESSSKSEKPLIVQVLTPIVTLTGHTLDIQVRSPLTADSKLQCKSAHIRYRMLTPTDTGRIYNALKESRMNNMFYNAMQEERRVNGFGSNAYEAAIKGKGRNFLGLRRKQSYRATARAPSEMASESARSSASAMSALRNRLSGSSIFNIKKSSVDMNGGGSGTGGGENSGPASTYSSASGMTPPRTPTSFFSSSNQANIDLGSEDIKIRLYERVRHDWDDKKYAFLTVTPPEGRRQHSTLHNGLEKRILVTLRPNAHKDGPGKVIIDEVLGSRCFQQMGMKGIMCTIWQDIRGPNGELGMIGATGGVSGRTQKWLFQAKMGAHAIQILGLLQSGGG</sequence>
<feature type="region of interest" description="Disordered" evidence="2">
    <location>
        <begin position="489"/>
        <end position="508"/>
    </location>
</feature>
<feature type="compositionally biased region" description="Low complexity" evidence="2">
    <location>
        <begin position="1370"/>
        <end position="1389"/>
    </location>
</feature>
<feature type="compositionally biased region" description="Basic and acidic residues" evidence="2">
    <location>
        <begin position="189"/>
        <end position="203"/>
    </location>
</feature>
<dbReference type="Pfam" id="PF24344">
    <property type="entry name" value="PH_23"/>
    <property type="match status" value="1"/>
</dbReference>
<feature type="compositionally biased region" description="Basic and acidic residues" evidence="2">
    <location>
        <begin position="700"/>
        <end position="733"/>
    </location>
</feature>
<dbReference type="OrthoDB" id="5408934at2759"/>
<feature type="compositionally biased region" description="Acidic residues" evidence="2">
    <location>
        <begin position="1462"/>
        <end position="1483"/>
    </location>
</feature>
<feature type="compositionally biased region" description="Basic and acidic residues" evidence="2">
    <location>
        <begin position="294"/>
        <end position="306"/>
    </location>
</feature>
<feature type="region of interest" description="Disordered" evidence="2">
    <location>
        <begin position="521"/>
        <end position="649"/>
    </location>
</feature>
<feature type="compositionally biased region" description="Low complexity" evidence="2">
    <location>
        <begin position="783"/>
        <end position="803"/>
    </location>
</feature>
<feature type="region of interest" description="Disordered" evidence="2">
    <location>
        <begin position="1299"/>
        <end position="1493"/>
    </location>
</feature>
<feature type="compositionally biased region" description="Basic and acidic residues" evidence="2">
    <location>
        <begin position="603"/>
        <end position="624"/>
    </location>
</feature>
<dbReference type="InterPro" id="IPR056223">
    <property type="entry name" value="PH_24"/>
</dbReference>
<feature type="region of interest" description="Disordered" evidence="2">
    <location>
        <begin position="1254"/>
        <end position="1277"/>
    </location>
</feature>
<feature type="region of interest" description="Disordered" evidence="2">
    <location>
        <begin position="1732"/>
        <end position="1771"/>
    </location>
</feature>
<dbReference type="Proteomes" id="UP000443090">
    <property type="component" value="Unassembled WGS sequence"/>
</dbReference>
<evidence type="ECO:0000313" key="6">
    <source>
        <dbReference type="EMBL" id="TVY45801.1"/>
    </source>
</evidence>
<feature type="compositionally biased region" description="Polar residues" evidence="2">
    <location>
        <begin position="335"/>
        <end position="349"/>
    </location>
</feature>
<feature type="compositionally biased region" description="Low complexity" evidence="2">
    <location>
        <begin position="1332"/>
        <end position="1355"/>
    </location>
</feature>
<reference evidence="6 7" key="1">
    <citation type="submission" date="2018-05" db="EMBL/GenBank/DDBJ databases">
        <title>Genome sequencing and assembly of the regulated plant pathogen Lachnellula willkommii and related sister species for the development of diagnostic species identification markers.</title>
        <authorList>
            <person name="Giroux E."/>
            <person name="Bilodeau G."/>
        </authorList>
    </citation>
    <scope>NUCLEOTIDE SEQUENCE [LARGE SCALE GENOMIC DNA]</scope>
    <source>
        <strain evidence="6 7">CBS 160.35</strain>
    </source>
</reference>
<evidence type="ECO:0000313" key="7">
    <source>
        <dbReference type="Proteomes" id="UP000443090"/>
    </source>
</evidence>
<feature type="region of interest" description="Disordered" evidence="2">
    <location>
        <begin position="666"/>
        <end position="750"/>
    </location>
</feature>
<feature type="compositionally biased region" description="Polar residues" evidence="2">
    <location>
        <begin position="445"/>
        <end position="454"/>
    </location>
</feature>
<gene>
    <name evidence="6" type="ORF">LOCC1_G004031</name>
</gene>
<proteinExistence type="predicted"/>
<feature type="compositionally biased region" description="Low complexity" evidence="2">
    <location>
        <begin position="23"/>
        <end position="46"/>
    </location>
</feature>
<name>A0A8H8S2D7_9HELO</name>
<evidence type="ECO:0000256" key="1">
    <source>
        <dbReference type="SAM" id="Coils"/>
    </source>
</evidence>
<feature type="compositionally biased region" description="Basic residues" evidence="2">
    <location>
        <begin position="158"/>
        <end position="168"/>
    </location>
</feature>
<dbReference type="Pfam" id="PF24345">
    <property type="entry name" value="PH_24"/>
    <property type="match status" value="1"/>
</dbReference>
<feature type="compositionally biased region" description="Basic and acidic residues" evidence="2">
    <location>
        <begin position="1254"/>
        <end position="1263"/>
    </location>
</feature>
<feature type="region of interest" description="Disordered" evidence="2">
    <location>
        <begin position="783"/>
        <end position="817"/>
    </location>
</feature>
<feature type="compositionally biased region" description="Basic and acidic residues" evidence="2">
    <location>
        <begin position="571"/>
        <end position="592"/>
    </location>
</feature>
<comment type="caution">
    <text evidence="6">The sequence shown here is derived from an EMBL/GenBank/DDBJ whole genome shotgun (WGS) entry which is preliminary data.</text>
</comment>
<feature type="compositionally biased region" description="Basic residues" evidence="2">
    <location>
        <begin position="804"/>
        <end position="817"/>
    </location>
</feature>